<dbReference type="AlphaFoldDB" id="A0AAV4LPF1"/>
<keyword evidence="2" id="KW-0449">Lipoprotein</keyword>
<sequence>MLSIASMMAGSECSQTSFMYCSLSFHTLAKGLGLLLELGDLAADPHEGVPLADVAVGDVPVRPANRFHELDGKGVGAQALGLVEQLGVPVLEISADIWPHKVAQGQREFHLTVPLRNLKVVGRGGVAAVVQLELHVEGHAQLAHVGLEVVGAEEHHEKERAVQDGHLVTHGLPVHIVHAPSLLVPDNLVSLTQLHELLCRLGVPGLVGVVLLSQLVVLALDLRLSGRGGDAEDVVKLCVGDLHTFHPLTAGTLRRPRPVTHRFGLPVHSAHDLLGLLLQGVPVVPPLAVPLVPLLPVGALVNGIRRADDTPANLVAGDANARHGQRHGAKDAGTHTLHESGHAVLVAADYRAHHQAGGSQCHALCDAFDARDEPRTGVTRLARGKETRNIRVGDDPFGFVIASRFHNNGPSQLLRAIVLALLCVAHVGILFSLLQMQLGCSYCRSSRHPFIKKGAAGNGGLKASLLLWKTLCIRILGKREVCRCTGRRPIPGFECHWRVVAMSYGCG</sequence>
<evidence type="ECO:0000313" key="3">
    <source>
        <dbReference type="Proteomes" id="UP001497744"/>
    </source>
</evidence>
<comment type="caution">
    <text evidence="2">The sequence shown here is derived from an EMBL/GenBank/DDBJ whole genome shotgun (WGS) entry which is preliminary data.</text>
</comment>
<keyword evidence="1" id="KW-0812">Transmembrane</keyword>
<dbReference type="RefSeq" id="XP_067713756.1">
    <property type="nucleotide sequence ID" value="XM_067857655.1"/>
</dbReference>
<evidence type="ECO:0000256" key="1">
    <source>
        <dbReference type="SAM" id="Phobius"/>
    </source>
</evidence>
<organism evidence="2 3">
    <name type="scientific">Babesia caballi</name>
    <dbReference type="NCBI Taxonomy" id="5871"/>
    <lineage>
        <taxon>Eukaryota</taxon>
        <taxon>Sar</taxon>
        <taxon>Alveolata</taxon>
        <taxon>Apicomplexa</taxon>
        <taxon>Aconoidasida</taxon>
        <taxon>Piroplasmida</taxon>
        <taxon>Babesiidae</taxon>
        <taxon>Babesia</taxon>
    </lineage>
</organism>
<feature type="transmembrane region" description="Helical" evidence="1">
    <location>
        <begin position="413"/>
        <end position="434"/>
    </location>
</feature>
<gene>
    <name evidence="2" type="ORF">BcabD6B2_11200</name>
</gene>
<dbReference type="Proteomes" id="UP001497744">
    <property type="component" value="Unassembled WGS sequence"/>
</dbReference>
<name>A0AAV4LPF1_BABCB</name>
<proteinExistence type="predicted"/>
<evidence type="ECO:0000313" key="2">
    <source>
        <dbReference type="EMBL" id="GIX61685.1"/>
    </source>
</evidence>
<keyword evidence="1" id="KW-1133">Transmembrane helix</keyword>
<dbReference type="EMBL" id="BPLF01000001">
    <property type="protein sequence ID" value="GIX61685.1"/>
    <property type="molecule type" value="Genomic_DNA"/>
</dbReference>
<reference evidence="2 3" key="1">
    <citation type="submission" date="2021-06" db="EMBL/GenBank/DDBJ databases">
        <title>Genome sequence of Babesia caballi.</title>
        <authorList>
            <person name="Yamagishi J."/>
            <person name="Kidaka T."/>
            <person name="Ochi A."/>
        </authorList>
    </citation>
    <scope>NUCLEOTIDE SEQUENCE [LARGE SCALE GENOMIC DNA]</scope>
    <source>
        <strain evidence="2">USDA-D6B2</strain>
    </source>
</reference>
<accession>A0AAV4LPF1</accession>
<keyword evidence="1" id="KW-0472">Membrane</keyword>
<protein>
    <submittedName>
        <fullName evidence="2">Lipoprotein-releasing ABC transporter permease subunit</fullName>
    </submittedName>
</protein>
<keyword evidence="3" id="KW-1185">Reference proteome</keyword>
<dbReference type="GeneID" id="94193168"/>